<evidence type="ECO:0000256" key="13">
    <source>
        <dbReference type="ARBA" id="ARBA00023011"/>
    </source>
</evidence>
<keyword evidence="15" id="KW-1207">Sterol metabolism</keyword>
<dbReference type="RefSeq" id="XP_017782447.1">
    <property type="nucleotide sequence ID" value="XM_017926958.1"/>
</dbReference>
<evidence type="ECO:0000256" key="11">
    <source>
        <dbReference type="ARBA" id="ARBA00022840"/>
    </source>
</evidence>
<evidence type="ECO:0000256" key="10">
    <source>
        <dbReference type="ARBA" id="ARBA00022778"/>
    </source>
</evidence>
<dbReference type="PANTHER" id="PTHR13101:SF1">
    <property type="entry name" value="PHOSPHOMEVALONATE KINASE"/>
    <property type="match status" value="1"/>
</dbReference>
<name>A0ABM1N6J7_NICVS</name>
<sequence length="185" mass="21341">MSCPNRVLLISGKRKSGKDYIAEKLCTLLDGKCCILRISEPIKSYYATTHNLSLEALMSDGPLKEKYRKSMTEWSEEQRFKDPGCFCEAACTKAEAKELWIVSDVRRKTDMEWFKKTYGEKIRSVRIETDLETRKDRGWNFVEGIDDTIGECGLDDYDSWDLMINNNSDDTLKENLQSLVKLIAI</sequence>
<keyword evidence="7" id="KW-0808">Transferase</keyword>
<dbReference type="GO" id="GO:0016301">
    <property type="term" value="F:kinase activity"/>
    <property type="evidence" value="ECO:0007669"/>
    <property type="project" value="UniProtKB-KW"/>
</dbReference>
<dbReference type="NCBIfam" id="TIGR01223">
    <property type="entry name" value="Pmev_kin_anim"/>
    <property type="match status" value="1"/>
</dbReference>
<dbReference type="PIRSF" id="PIRSF036639">
    <property type="entry name" value="PMK_anim"/>
    <property type="match status" value="1"/>
</dbReference>
<evidence type="ECO:0000256" key="9">
    <source>
        <dbReference type="ARBA" id="ARBA00022777"/>
    </source>
</evidence>
<keyword evidence="6" id="KW-0153">Cholesterol metabolism</keyword>
<dbReference type="GeneID" id="108566866"/>
<evidence type="ECO:0000256" key="3">
    <source>
        <dbReference type="ARBA" id="ARBA00012958"/>
    </source>
</evidence>
<evidence type="ECO:0000256" key="14">
    <source>
        <dbReference type="ARBA" id="ARBA00023098"/>
    </source>
</evidence>
<evidence type="ECO:0000256" key="12">
    <source>
        <dbReference type="ARBA" id="ARBA00022955"/>
    </source>
</evidence>
<keyword evidence="5" id="KW-0444">Lipid biosynthesis</keyword>
<evidence type="ECO:0000256" key="6">
    <source>
        <dbReference type="ARBA" id="ARBA00022548"/>
    </source>
</evidence>
<keyword evidence="16" id="KW-0753">Steroid metabolism</keyword>
<keyword evidence="11" id="KW-0067">ATP-binding</keyword>
<keyword evidence="13" id="KW-0756">Sterol biosynthesis</keyword>
<keyword evidence="12" id="KW-0752">Steroid biosynthesis</keyword>
<comment type="subcellular location">
    <subcellularLocation>
        <location evidence="1">Cytoplasm</location>
        <location evidence="1">Cytosol</location>
    </subcellularLocation>
</comment>
<protein>
    <recommendedName>
        <fullName evidence="17">Phosphomevalonate kinase</fullName>
        <ecNumber evidence="3">2.7.4.2</ecNumber>
    </recommendedName>
</protein>
<keyword evidence="10" id="KW-0152">Cholesterol biosynthesis</keyword>
<gene>
    <name evidence="19" type="primary">LOC108566866</name>
</gene>
<evidence type="ECO:0000313" key="18">
    <source>
        <dbReference type="Proteomes" id="UP000695000"/>
    </source>
</evidence>
<dbReference type="EC" id="2.7.4.2" evidence="3"/>
<evidence type="ECO:0000256" key="7">
    <source>
        <dbReference type="ARBA" id="ARBA00022679"/>
    </source>
</evidence>
<dbReference type="Pfam" id="PF04275">
    <property type="entry name" value="P-mevalo_kinase"/>
    <property type="match status" value="1"/>
</dbReference>
<dbReference type="Gene3D" id="3.40.50.300">
    <property type="entry name" value="P-loop containing nucleotide triphosphate hydrolases"/>
    <property type="match status" value="1"/>
</dbReference>
<dbReference type="Proteomes" id="UP000695000">
    <property type="component" value="Unplaced"/>
</dbReference>
<evidence type="ECO:0000256" key="17">
    <source>
        <dbReference type="ARBA" id="ARBA00034549"/>
    </source>
</evidence>
<organism evidence="18 19">
    <name type="scientific">Nicrophorus vespilloides</name>
    <name type="common">Boreal carrion beetle</name>
    <dbReference type="NCBI Taxonomy" id="110193"/>
    <lineage>
        <taxon>Eukaryota</taxon>
        <taxon>Metazoa</taxon>
        <taxon>Ecdysozoa</taxon>
        <taxon>Arthropoda</taxon>
        <taxon>Hexapoda</taxon>
        <taxon>Insecta</taxon>
        <taxon>Pterygota</taxon>
        <taxon>Neoptera</taxon>
        <taxon>Endopterygota</taxon>
        <taxon>Coleoptera</taxon>
        <taxon>Polyphaga</taxon>
        <taxon>Staphyliniformia</taxon>
        <taxon>Silphidae</taxon>
        <taxon>Nicrophorinae</taxon>
        <taxon>Nicrophorus</taxon>
    </lineage>
</organism>
<evidence type="ECO:0000256" key="4">
    <source>
        <dbReference type="ARBA" id="ARBA00022490"/>
    </source>
</evidence>
<dbReference type="InterPro" id="IPR005919">
    <property type="entry name" value="Pmev_kin_anim"/>
</dbReference>
<evidence type="ECO:0000256" key="15">
    <source>
        <dbReference type="ARBA" id="ARBA00023166"/>
    </source>
</evidence>
<evidence type="ECO:0000256" key="8">
    <source>
        <dbReference type="ARBA" id="ARBA00022741"/>
    </source>
</evidence>
<dbReference type="PANTHER" id="PTHR13101">
    <property type="entry name" value="PHOSPHOMEVALONATE KINASE"/>
    <property type="match status" value="1"/>
</dbReference>
<dbReference type="SUPFAM" id="SSF52540">
    <property type="entry name" value="P-loop containing nucleoside triphosphate hydrolases"/>
    <property type="match status" value="1"/>
</dbReference>
<keyword evidence="18" id="KW-1185">Reference proteome</keyword>
<keyword evidence="14" id="KW-0443">Lipid metabolism</keyword>
<reference evidence="19" key="1">
    <citation type="submission" date="2025-08" db="UniProtKB">
        <authorList>
            <consortium name="RefSeq"/>
        </authorList>
    </citation>
    <scope>IDENTIFICATION</scope>
    <source>
        <tissue evidence="19">Whole Larva</tissue>
    </source>
</reference>
<evidence type="ECO:0000256" key="1">
    <source>
        <dbReference type="ARBA" id="ARBA00004514"/>
    </source>
</evidence>
<evidence type="ECO:0000313" key="19">
    <source>
        <dbReference type="RefSeq" id="XP_017782447.1"/>
    </source>
</evidence>
<accession>A0ABM1N6J7</accession>
<evidence type="ECO:0000256" key="2">
    <source>
        <dbReference type="ARBA" id="ARBA00005017"/>
    </source>
</evidence>
<dbReference type="InterPro" id="IPR027417">
    <property type="entry name" value="P-loop_NTPase"/>
</dbReference>
<evidence type="ECO:0000256" key="5">
    <source>
        <dbReference type="ARBA" id="ARBA00022516"/>
    </source>
</evidence>
<keyword evidence="9 19" id="KW-0418">Kinase</keyword>
<keyword evidence="4" id="KW-0963">Cytoplasm</keyword>
<evidence type="ECO:0000256" key="16">
    <source>
        <dbReference type="ARBA" id="ARBA00023221"/>
    </source>
</evidence>
<comment type="pathway">
    <text evidence="2">Isoprenoid biosynthesis; isopentenyl diphosphate biosynthesis via mevalonate pathway; isopentenyl diphosphate from (R)-mevalonate: step 2/3.</text>
</comment>
<keyword evidence="8" id="KW-0547">Nucleotide-binding</keyword>
<proteinExistence type="predicted"/>